<dbReference type="Pfam" id="PF12694">
    <property type="entry name" value="cpYpsA"/>
    <property type="match status" value="1"/>
</dbReference>
<dbReference type="AlphaFoldDB" id="A0AAV9VCC8"/>
<evidence type="ECO:0000256" key="1">
    <source>
        <dbReference type="SAM" id="MobiDB-lite"/>
    </source>
</evidence>
<protein>
    <submittedName>
        <fullName evidence="2">Uncharacterized protein</fullName>
    </submittedName>
</protein>
<proteinExistence type="predicted"/>
<keyword evidence="3" id="KW-1185">Reference proteome</keyword>
<comment type="caution">
    <text evidence="2">The sequence shown here is derived from an EMBL/GenBank/DDBJ whole genome shotgun (WGS) entry which is preliminary data.</text>
</comment>
<accession>A0AAV9VCC8</accession>
<evidence type="ECO:0000313" key="3">
    <source>
        <dbReference type="Proteomes" id="UP001375240"/>
    </source>
</evidence>
<sequence length="200" mass="22302">MHPNFTIISGGQTGVDTAAIKTAITHRIPYTGWVPRNFTNERGRIADEHITSAHGSLRETDSPDTAERTRLNCDDADGLLTLASCDEEAMLSVSRGTQLGLTVGREAGKHMCFVDLRKYRVDKDAEVDKVVKWLDETNVERCAIGGPRESEEPGVEREAEEVLGKVWEKVKARGWRNVRVSGGPGRQKVEPFLRDNRWTS</sequence>
<dbReference type="InterPro" id="IPR024755">
    <property type="entry name" value="cpYpsA"/>
</dbReference>
<feature type="compositionally biased region" description="Basic and acidic residues" evidence="1">
    <location>
        <begin position="187"/>
        <end position="200"/>
    </location>
</feature>
<reference evidence="2 3" key="1">
    <citation type="submission" date="2019-10" db="EMBL/GenBank/DDBJ databases">
        <authorList>
            <person name="Palmer J.M."/>
        </authorList>
    </citation>
    <scope>NUCLEOTIDE SEQUENCE [LARGE SCALE GENOMIC DNA]</scope>
    <source>
        <strain evidence="2 3">TWF696</strain>
    </source>
</reference>
<gene>
    <name evidence="2" type="ORF">TWF696_004345</name>
</gene>
<dbReference type="Proteomes" id="UP001375240">
    <property type="component" value="Unassembled WGS sequence"/>
</dbReference>
<organism evidence="2 3">
    <name type="scientific">Orbilia brochopaga</name>
    <dbReference type="NCBI Taxonomy" id="3140254"/>
    <lineage>
        <taxon>Eukaryota</taxon>
        <taxon>Fungi</taxon>
        <taxon>Dikarya</taxon>
        <taxon>Ascomycota</taxon>
        <taxon>Pezizomycotina</taxon>
        <taxon>Orbiliomycetes</taxon>
        <taxon>Orbiliales</taxon>
        <taxon>Orbiliaceae</taxon>
        <taxon>Orbilia</taxon>
    </lineage>
</organism>
<evidence type="ECO:0000313" key="2">
    <source>
        <dbReference type="EMBL" id="KAK6355231.1"/>
    </source>
</evidence>
<dbReference type="Gene3D" id="3.40.50.450">
    <property type="match status" value="1"/>
</dbReference>
<dbReference type="EMBL" id="JAVHNQ010000002">
    <property type="protein sequence ID" value="KAK6355231.1"/>
    <property type="molecule type" value="Genomic_DNA"/>
</dbReference>
<name>A0AAV9VCC8_9PEZI</name>
<feature type="region of interest" description="Disordered" evidence="1">
    <location>
        <begin position="180"/>
        <end position="200"/>
    </location>
</feature>